<dbReference type="PROSITE" id="PS00108">
    <property type="entry name" value="PROTEIN_KINASE_ST"/>
    <property type="match status" value="1"/>
</dbReference>
<dbReference type="PANTHER" id="PTHR24347">
    <property type="entry name" value="SERINE/THREONINE-PROTEIN KINASE"/>
    <property type="match status" value="1"/>
</dbReference>
<dbReference type="CDD" id="cd05117">
    <property type="entry name" value="STKc_CAMK"/>
    <property type="match status" value="1"/>
</dbReference>
<organism evidence="8 9">
    <name type="scientific">Dimargaris cristalligena</name>
    <dbReference type="NCBI Taxonomy" id="215637"/>
    <lineage>
        <taxon>Eukaryota</taxon>
        <taxon>Fungi</taxon>
        <taxon>Fungi incertae sedis</taxon>
        <taxon>Zoopagomycota</taxon>
        <taxon>Kickxellomycotina</taxon>
        <taxon>Dimargaritomycetes</taxon>
        <taxon>Dimargaritales</taxon>
        <taxon>Dimargaritaceae</taxon>
        <taxon>Dimargaris</taxon>
    </lineage>
</organism>
<evidence type="ECO:0000259" key="7">
    <source>
        <dbReference type="PROSITE" id="PS50011"/>
    </source>
</evidence>
<dbReference type="EMBL" id="ML002455">
    <property type="protein sequence ID" value="RKP37723.1"/>
    <property type="molecule type" value="Genomic_DNA"/>
</dbReference>
<keyword evidence="9" id="KW-1185">Reference proteome</keyword>
<keyword evidence="5" id="KW-0723">Serine/threonine-protein kinase</keyword>
<dbReference type="SUPFAM" id="SSF56112">
    <property type="entry name" value="Protein kinase-like (PK-like)"/>
    <property type="match status" value="1"/>
</dbReference>
<gene>
    <name evidence="8" type="ORF">BJ085DRAFT_21498</name>
</gene>
<dbReference type="InterPro" id="IPR000719">
    <property type="entry name" value="Prot_kinase_dom"/>
</dbReference>
<dbReference type="FunFam" id="1.10.510.10:FF:000571">
    <property type="entry name" value="Maternal embryonic leucine zipper kinase"/>
    <property type="match status" value="1"/>
</dbReference>
<keyword evidence="3 4" id="KW-0067">ATP-binding</keyword>
<sequence>MHDQGKTVSSVSKDVWGVLLSLSSKYPTFQLTKRTAQTGQKGGYLLGRHRECDIRLDHLQISNRHCQIYTVHTDGVEIVYIEDLSTNGTFVNGVRLRRHDQRRLYNDDTIMMTLVSPAEAPRARFDCNYLLLHSLGAGSFADVHIAVNRLTGEQFAVKIINKKRFQLNPRVIQTARLEFQILMSMKHPCVIAIHGVYEEADSLYMILEYARDGELFDEIIQRQQFTEQECRVIFFQLFMAIKYLHDRNVVHRDLKPENILLADKESLTIKLTDFGLAKVVTENAFMKTLCGTPNYVAPEVLVPGHQRSYSKAVDMWSLGVILYICLCGYPPFADDFAPPAMQHQIKNAIYRFLPPKWDHISDEAKDLVSQLLLKDYGQRLPVEQALRHPWLNAAFDGQNYTLNGQPFSIGANEV</sequence>
<evidence type="ECO:0000256" key="3">
    <source>
        <dbReference type="ARBA" id="ARBA00022840"/>
    </source>
</evidence>
<dbReference type="InterPro" id="IPR011009">
    <property type="entry name" value="Kinase-like_dom_sf"/>
</dbReference>
<dbReference type="SMART" id="SM00240">
    <property type="entry name" value="FHA"/>
    <property type="match status" value="1"/>
</dbReference>
<evidence type="ECO:0000259" key="6">
    <source>
        <dbReference type="PROSITE" id="PS50006"/>
    </source>
</evidence>
<feature type="domain" description="Protein kinase" evidence="7">
    <location>
        <begin position="129"/>
        <end position="391"/>
    </location>
</feature>
<dbReference type="SUPFAM" id="SSF49879">
    <property type="entry name" value="SMAD/FHA domain"/>
    <property type="match status" value="1"/>
</dbReference>
<dbReference type="PROSITE" id="PS00107">
    <property type="entry name" value="PROTEIN_KINASE_ATP"/>
    <property type="match status" value="1"/>
</dbReference>
<feature type="binding site" evidence="4">
    <location>
        <position position="158"/>
    </location>
    <ligand>
        <name>ATP</name>
        <dbReference type="ChEBI" id="CHEBI:30616"/>
    </ligand>
</feature>
<keyword evidence="8" id="KW-0418">Kinase</keyword>
<evidence type="ECO:0000256" key="5">
    <source>
        <dbReference type="RuleBase" id="RU000304"/>
    </source>
</evidence>
<dbReference type="Gene3D" id="2.60.200.20">
    <property type="match status" value="1"/>
</dbReference>
<evidence type="ECO:0000256" key="2">
    <source>
        <dbReference type="ARBA" id="ARBA00022741"/>
    </source>
</evidence>
<protein>
    <submittedName>
        <fullName evidence="8">Kinase-like domain-containing protein</fullName>
    </submittedName>
</protein>
<dbReference type="InterPro" id="IPR008271">
    <property type="entry name" value="Ser/Thr_kinase_AS"/>
</dbReference>
<evidence type="ECO:0000256" key="1">
    <source>
        <dbReference type="ARBA" id="ARBA00005575"/>
    </source>
</evidence>
<dbReference type="STRING" id="215637.A0A4P9ZVV5"/>
<dbReference type="InterPro" id="IPR008984">
    <property type="entry name" value="SMAD_FHA_dom_sf"/>
</dbReference>
<evidence type="ECO:0000256" key="4">
    <source>
        <dbReference type="PROSITE-ProRule" id="PRU10141"/>
    </source>
</evidence>
<dbReference type="GO" id="GO:0005524">
    <property type="term" value="F:ATP binding"/>
    <property type="evidence" value="ECO:0007669"/>
    <property type="project" value="UniProtKB-UniRule"/>
</dbReference>
<dbReference type="AlphaFoldDB" id="A0A4P9ZVV5"/>
<dbReference type="SMART" id="SM00220">
    <property type="entry name" value="S_TKc"/>
    <property type="match status" value="1"/>
</dbReference>
<dbReference type="PROSITE" id="PS50006">
    <property type="entry name" value="FHA_DOMAIN"/>
    <property type="match status" value="1"/>
</dbReference>
<feature type="non-terminal residue" evidence="8">
    <location>
        <position position="414"/>
    </location>
</feature>
<accession>A0A4P9ZVV5</accession>
<dbReference type="InterPro" id="IPR017441">
    <property type="entry name" value="Protein_kinase_ATP_BS"/>
</dbReference>
<evidence type="ECO:0000313" key="8">
    <source>
        <dbReference type="EMBL" id="RKP37723.1"/>
    </source>
</evidence>
<feature type="domain" description="FHA" evidence="6">
    <location>
        <begin position="44"/>
        <end position="96"/>
    </location>
</feature>
<keyword evidence="2 4" id="KW-0547">Nucleotide-binding</keyword>
<reference evidence="9" key="1">
    <citation type="journal article" date="2018" name="Nat. Microbiol.">
        <title>Leveraging single-cell genomics to expand the fungal tree of life.</title>
        <authorList>
            <person name="Ahrendt S.R."/>
            <person name="Quandt C.A."/>
            <person name="Ciobanu D."/>
            <person name="Clum A."/>
            <person name="Salamov A."/>
            <person name="Andreopoulos B."/>
            <person name="Cheng J.F."/>
            <person name="Woyke T."/>
            <person name="Pelin A."/>
            <person name="Henrissat B."/>
            <person name="Reynolds N.K."/>
            <person name="Benny G.L."/>
            <person name="Smith M.E."/>
            <person name="James T.Y."/>
            <person name="Grigoriev I.V."/>
        </authorList>
    </citation>
    <scope>NUCLEOTIDE SEQUENCE [LARGE SCALE GENOMIC DNA]</scope>
    <source>
        <strain evidence="9">RSA 468</strain>
    </source>
</reference>
<dbReference type="Proteomes" id="UP000268162">
    <property type="component" value="Unassembled WGS sequence"/>
</dbReference>
<keyword evidence="8" id="KW-0808">Transferase</keyword>
<dbReference type="Pfam" id="PF00498">
    <property type="entry name" value="FHA"/>
    <property type="match status" value="1"/>
</dbReference>
<evidence type="ECO:0000313" key="9">
    <source>
        <dbReference type="Proteomes" id="UP000268162"/>
    </source>
</evidence>
<dbReference type="GO" id="GO:0004674">
    <property type="term" value="F:protein serine/threonine kinase activity"/>
    <property type="evidence" value="ECO:0007669"/>
    <property type="project" value="UniProtKB-KW"/>
</dbReference>
<dbReference type="InterPro" id="IPR000253">
    <property type="entry name" value="FHA_dom"/>
</dbReference>
<proteinExistence type="inferred from homology"/>
<comment type="similarity">
    <text evidence="1">Belongs to the protein kinase superfamily. CAMK Ser/Thr protein kinase family. CHEK2 subfamily.</text>
</comment>
<dbReference type="PROSITE" id="PS50011">
    <property type="entry name" value="PROTEIN_KINASE_DOM"/>
    <property type="match status" value="1"/>
</dbReference>
<dbReference type="Gene3D" id="1.10.510.10">
    <property type="entry name" value="Transferase(Phosphotransferase) domain 1"/>
    <property type="match status" value="1"/>
</dbReference>
<dbReference type="Pfam" id="PF00069">
    <property type="entry name" value="Pkinase"/>
    <property type="match status" value="1"/>
</dbReference>
<name>A0A4P9ZVV5_9FUNG</name>
<dbReference type="Gene3D" id="3.30.200.20">
    <property type="entry name" value="Phosphorylase Kinase, domain 1"/>
    <property type="match status" value="1"/>
</dbReference>